<dbReference type="GO" id="GO:0009245">
    <property type="term" value="P:lipid A biosynthetic process"/>
    <property type="evidence" value="ECO:0007669"/>
    <property type="project" value="UniProtKB-UniRule"/>
</dbReference>
<feature type="active site" description="Proton acceptor" evidence="7">
    <location>
        <position position="260"/>
    </location>
</feature>
<dbReference type="InterPro" id="IPR011004">
    <property type="entry name" value="Trimer_LpxA-like_sf"/>
</dbReference>
<dbReference type="OrthoDB" id="9784739at2"/>
<feature type="domain" description="Mannose-1-phosphate guanyltransferase C-terminal" evidence="8">
    <location>
        <begin position="104"/>
        <end position="183"/>
    </location>
</feature>
<evidence type="ECO:0000313" key="10">
    <source>
        <dbReference type="Proteomes" id="UP000269689"/>
    </source>
</evidence>
<dbReference type="HAMAP" id="MF_00523">
    <property type="entry name" value="LpxD"/>
    <property type="match status" value="1"/>
</dbReference>
<comment type="pathway">
    <text evidence="7">Bacterial outer membrane biogenesis; LPS lipid A biosynthesis.</text>
</comment>
<dbReference type="GO" id="GO:0016410">
    <property type="term" value="F:N-acyltransferase activity"/>
    <property type="evidence" value="ECO:0007669"/>
    <property type="project" value="InterPro"/>
</dbReference>
<dbReference type="AlphaFoldDB" id="A0A3N4UN49"/>
<dbReference type="PANTHER" id="PTHR43378">
    <property type="entry name" value="UDP-3-O-ACYLGLUCOSAMINE N-ACYLTRANSFERASE"/>
    <property type="match status" value="1"/>
</dbReference>
<dbReference type="UniPathway" id="UPA00973"/>
<evidence type="ECO:0000256" key="1">
    <source>
        <dbReference type="ARBA" id="ARBA00022516"/>
    </source>
</evidence>
<keyword evidence="6 7" id="KW-0012">Acyltransferase</keyword>
<gene>
    <name evidence="7" type="primary">lpxD</name>
    <name evidence="9" type="ORF">EDD53_0567</name>
</gene>
<reference evidence="9 10" key="1">
    <citation type="submission" date="2018-11" db="EMBL/GenBank/DDBJ databases">
        <title>Genomic Encyclopedia of Type Strains, Phase IV (KMG-IV): sequencing the most valuable type-strain genomes for metagenomic binning, comparative biology and taxonomic classification.</title>
        <authorList>
            <person name="Goeker M."/>
        </authorList>
    </citation>
    <scope>NUCLEOTIDE SEQUENCE [LARGE SCALE GENOMIC DNA]</scope>
    <source>
        <strain evidence="9 10">DSM 104731</strain>
    </source>
</reference>
<dbReference type="Gene3D" id="2.160.10.10">
    <property type="entry name" value="Hexapeptide repeat proteins"/>
    <property type="match status" value="1"/>
</dbReference>
<keyword evidence="1 7" id="KW-0444">Lipid biosynthesis</keyword>
<dbReference type="InterPro" id="IPR007691">
    <property type="entry name" value="LpxD"/>
</dbReference>
<dbReference type="EC" id="2.3.1.191" evidence="7"/>
<evidence type="ECO:0000256" key="4">
    <source>
        <dbReference type="ARBA" id="ARBA00022737"/>
    </source>
</evidence>
<organism evidence="9 10">
    <name type="scientific">Pacificibacter maritimus</name>
    <dbReference type="NCBI Taxonomy" id="762213"/>
    <lineage>
        <taxon>Bacteria</taxon>
        <taxon>Pseudomonadati</taxon>
        <taxon>Pseudomonadota</taxon>
        <taxon>Alphaproteobacteria</taxon>
        <taxon>Rhodobacterales</taxon>
        <taxon>Roseobacteraceae</taxon>
        <taxon>Pacificibacter</taxon>
    </lineage>
</organism>
<evidence type="ECO:0000256" key="6">
    <source>
        <dbReference type="ARBA" id="ARBA00023315"/>
    </source>
</evidence>
<keyword evidence="2 7" id="KW-0441">Lipid A biosynthesis</keyword>
<dbReference type="EMBL" id="RKQK01000001">
    <property type="protein sequence ID" value="RPE71448.1"/>
    <property type="molecule type" value="Genomic_DNA"/>
</dbReference>
<keyword evidence="5 7" id="KW-0443">Lipid metabolism</keyword>
<dbReference type="Pfam" id="PF14602">
    <property type="entry name" value="Hexapep_2"/>
    <property type="match status" value="1"/>
</dbReference>
<dbReference type="Pfam" id="PF00132">
    <property type="entry name" value="Hexapep"/>
    <property type="match status" value="1"/>
</dbReference>
<dbReference type="Gene3D" id="3.40.1390.10">
    <property type="entry name" value="MurE/MurF, N-terminal domain"/>
    <property type="match status" value="1"/>
</dbReference>
<evidence type="ECO:0000259" key="8">
    <source>
        <dbReference type="Pfam" id="PF25087"/>
    </source>
</evidence>
<keyword evidence="10" id="KW-1185">Reference proteome</keyword>
<accession>A0A3N4UN49</accession>
<evidence type="ECO:0000256" key="7">
    <source>
        <dbReference type="HAMAP-Rule" id="MF_00523"/>
    </source>
</evidence>
<dbReference type="SUPFAM" id="SSF51161">
    <property type="entry name" value="Trimeric LpxA-like enzymes"/>
    <property type="match status" value="1"/>
</dbReference>
<sequence>MTRIKLSDLAQRLNAPFVGDGSISVSGASEPATAKRDDLALAMDPKFAADLTKGAARVAVLWQGADWQSLGLEGAILVSRGRLAMAGITAGFDAGLSLPAGVHPSAVIDETATIATDVKIGPLVVVGAGAVIGAGSQIAPHVSIGAGVQIGDDAVIHAGVRIGAQAKIGARIHIQAGAVIGSDGFSFVTQDKSAVEETRESLGADVQAKGQSWLRIASIGGVVIGDDVEIGANVTIDQGTIRPTQIGSGSKLDNQVHIGHNVIVGAHCLLCGQVGIAGSTVLGDFCVMGGQAGAADNITIGQGAIIGAGSGVLSNVAKGKAMMGYPAVAMQTHVDMYKSLRRLPRILKTLAKEASQSHKDKT</sequence>
<evidence type="ECO:0000313" key="9">
    <source>
        <dbReference type="EMBL" id="RPE71448.1"/>
    </source>
</evidence>
<protein>
    <recommendedName>
        <fullName evidence="7">UDP-3-O-acylglucosamine N-acyltransferase</fullName>
        <ecNumber evidence="7">2.3.1.191</ecNumber>
    </recommendedName>
</protein>
<dbReference type="InterPro" id="IPR056729">
    <property type="entry name" value="GMPPB_C"/>
</dbReference>
<dbReference type="Proteomes" id="UP000269689">
    <property type="component" value="Unassembled WGS sequence"/>
</dbReference>
<keyword evidence="3 7" id="KW-0808">Transferase</keyword>
<comment type="caution">
    <text evidence="9">The sequence shown here is derived from an EMBL/GenBank/DDBJ whole genome shotgun (WGS) entry which is preliminary data.</text>
</comment>
<evidence type="ECO:0000256" key="3">
    <source>
        <dbReference type="ARBA" id="ARBA00022679"/>
    </source>
</evidence>
<evidence type="ECO:0000256" key="5">
    <source>
        <dbReference type="ARBA" id="ARBA00023098"/>
    </source>
</evidence>
<comment type="similarity">
    <text evidence="7">Belongs to the transferase hexapeptide repeat family. LpxD subfamily.</text>
</comment>
<dbReference type="Pfam" id="PF25087">
    <property type="entry name" value="GMPPB_C"/>
    <property type="match status" value="1"/>
</dbReference>
<dbReference type="NCBIfam" id="TIGR01853">
    <property type="entry name" value="lipid_A_lpxD"/>
    <property type="match status" value="1"/>
</dbReference>
<dbReference type="PANTHER" id="PTHR43378:SF2">
    <property type="entry name" value="UDP-3-O-ACYLGLUCOSAMINE N-ACYLTRANSFERASE 1, MITOCHONDRIAL-RELATED"/>
    <property type="match status" value="1"/>
</dbReference>
<comment type="function">
    <text evidence="7">Catalyzes the N-acylation of UDP-3-O-acylglucosamine using 3-hydroxyacyl-ACP as the acyl donor. Is involved in the biosynthesis of lipid A, a phosphorylated glycolipid that anchors the lipopolysaccharide to the outer membrane of the cell.</text>
</comment>
<comment type="subunit">
    <text evidence="7">Homotrimer.</text>
</comment>
<dbReference type="GO" id="GO:0103118">
    <property type="term" value="F:UDP-3-O-[(3R)-3-hydroxyacyl]-glucosamine N-acyltransferase activity"/>
    <property type="evidence" value="ECO:0007669"/>
    <property type="project" value="UniProtKB-EC"/>
</dbReference>
<dbReference type="NCBIfam" id="NF002060">
    <property type="entry name" value="PRK00892.1"/>
    <property type="match status" value="1"/>
</dbReference>
<comment type="catalytic activity">
    <reaction evidence="7">
        <text>a UDP-3-O-[(3R)-3-hydroxyacyl]-alpha-D-glucosamine + a (3R)-hydroxyacyl-[ACP] = a UDP-2-N,3-O-bis[(3R)-3-hydroxyacyl]-alpha-D-glucosamine + holo-[ACP] + H(+)</text>
        <dbReference type="Rhea" id="RHEA:53836"/>
        <dbReference type="Rhea" id="RHEA-COMP:9685"/>
        <dbReference type="Rhea" id="RHEA-COMP:9945"/>
        <dbReference type="ChEBI" id="CHEBI:15378"/>
        <dbReference type="ChEBI" id="CHEBI:64479"/>
        <dbReference type="ChEBI" id="CHEBI:78827"/>
        <dbReference type="ChEBI" id="CHEBI:137740"/>
        <dbReference type="ChEBI" id="CHEBI:137748"/>
        <dbReference type="EC" id="2.3.1.191"/>
    </reaction>
</comment>
<dbReference type="InterPro" id="IPR001451">
    <property type="entry name" value="Hexapep"/>
</dbReference>
<dbReference type="PROSITE" id="PS00101">
    <property type="entry name" value="HEXAPEP_TRANSFERASES"/>
    <property type="match status" value="1"/>
</dbReference>
<dbReference type="RefSeq" id="WP_123791662.1">
    <property type="nucleotide sequence ID" value="NZ_RKQK01000001.1"/>
</dbReference>
<dbReference type="InterPro" id="IPR018357">
    <property type="entry name" value="Hexapep_transf_CS"/>
</dbReference>
<keyword evidence="4 7" id="KW-0677">Repeat</keyword>
<proteinExistence type="inferred from homology"/>
<dbReference type="CDD" id="cd03352">
    <property type="entry name" value="LbH_LpxD"/>
    <property type="match status" value="1"/>
</dbReference>
<evidence type="ECO:0000256" key="2">
    <source>
        <dbReference type="ARBA" id="ARBA00022556"/>
    </source>
</evidence>
<dbReference type="GO" id="GO:0016020">
    <property type="term" value="C:membrane"/>
    <property type="evidence" value="ECO:0007669"/>
    <property type="project" value="GOC"/>
</dbReference>
<name>A0A3N4UN49_9RHOB</name>